<dbReference type="CDD" id="cd10814">
    <property type="entry name" value="GH38N_AMII_SpGH38_like"/>
    <property type="match status" value="1"/>
</dbReference>
<dbReference type="GO" id="GO:0006013">
    <property type="term" value="P:mannose metabolic process"/>
    <property type="evidence" value="ECO:0007669"/>
    <property type="project" value="InterPro"/>
</dbReference>
<dbReference type="Gene3D" id="3.20.110.10">
    <property type="entry name" value="Glycoside hydrolase 38, N terminal domain"/>
    <property type="match status" value="1"/>
</dbReference>
<dbReference type="Gene3D" id="2.70.98.30">
    <property type="entry name" value="Golgi alpha-mannosidase II, domain 4"/>
    <property type="match status" value="1"/>
</dbReference>
<evidence type="ECO:0000256" key="1">
    <source>
        <dbReference type="ARBA" id="ARBA00009792"/>
    </source>
</evidence>
<dbReference type="InterPro" id="IPR011330">
    <property type="entry name" value="Glyco_hydro/deAcase_b/a-brl"/>
</dbReference>
<proteinExistence type="inferred from homology"/>
<dbReference type="SUPFAM" id="SSF74650">
    <property type="entry name" value="Galactose mutarotase-like"/>
    <property type="match status" value="1"/>
</dbReference>
<keyword evidence="3" id="KW-0378">Hydrolase</keyword>
<dbReference type="Pfam" id="PF01074">
    <property type="entry name" value="Glyco_hydro_38N"/>
    <property type="match status" value="1"/>
</dbReference>
<evidence type="ECO:0000259" key="5">
    <source>
        <dbReference type="SMART" id="SM00872"/>
    </source>
</evidence>
<keyword evidence="4" id="KW-0326">Glycosidase</keyword>
<dbReference type="InterPro" id="IPR028995">
    <property type="entry name" value="Glyco_hydro_57/38_cen_sf"/>
</dbReference>
<dbReference type="InterPro" id="IPR041509">
    <property type="entry name" value="GH38_beta-1"/>
</dbReference>
<dbReference type="InterPro" id="IPR037094">
    <property type="entry name" value="Glyco_hydro_38_cen_sf"/>
</dbReference>
<sequence>MSNEKTAHIISHSHWDREWYMSLEEHRYHLVELMDDLLDMFKNNPDFHSFHLDGQTILIDDYLAVRPQKKEEVEHYIKENRLIIGPWYVLQDAFLTSSEANIRNLLYGLKDTNKYGQKGQIGYFPDTFGIYGQAPQLLKQAGIEVAAFGRGVTPTGFNNQVFHSDDYSSPFSELKWESPDGSEVLGILFANWYSNGNEIPVEEQKAKVYWEKKLNEVDKFASTSELLFLNGCDHQPLQKDITEAISIANRQNSEVVFKHSSFENYIRNLKKHLSPNLQTIKGELRNQKTDGWATLVNTASSRVYLKVQNDYCQTLLEKRLEPMGIFAINKDRYRDYSEFYWKMLMENHPHDSICGCSVDEVHKEMETRFLKVKQGVEKVSTELGNSFAVEIDTNHANKDAIPFVVFDTYGHQHKKVLTKKFHLKKIYFDEMSFKEIPKTLERLSLPNFVVERADNKVVDCAVKDLGIKFGYDLPKDGFRRPYYAKEVEVTFLYDSKRAVGYERCFLVPHEKDVIKSSPNIWDSKSKTLENDNIAVAINENGSYTVKDKNTNKVYRQLGIYENTGDIGNEYMYKQSGDELTVTSENNRCALEVVNNTSLSATVRLTNTLEIPTKADDALKKEKSSLVWHPDRKAERGKEKSTIVIVTELKLEKQGKGLKVTVNVDNNAKDHRLRALFPIGETAEYHFADSIFEIAKRPNNPASTWENPSFDHHMQRFVSLNNKYGLTIATKGLHEYEIVDNSTICVTLLRSVGEMGDWGHFETPEAQCLGENKVEFMLIPHKDDVISSNSYLDAYSFPYNPLILQQKQSNGSVDKQSSYLTWNGKGLVLTALKAGEGENEIIARWYNPTEQCISLEVESAGKHNEIFKSNIVEEKLEKIGEKKGVIEVKPHEITTIISNSKITK</sequence>
<dbReference type="Pfam" id="PF07748">
    <property type="entry name" value="Glyco_hydro_38C"/>
    <property type="match status" value="1"/>
</dbReference>
<dbReference type="InterPro" id="IPR027291">
    <property type="entry name" value="Glyco_hydro_38_N_sf"/>
</dbReference>
<dbReference type="InterPro" id="IPR011682">
    <property type="entry name" value="Glyco_hydro_38_C"/>
</dbReference>
<dbReference type="Pfam" id="PF09261">
    <property type="entry name" value="Alpha-mann_mid"/>
    <property type="match status" value="1"/>
</dbReference>
<dbReference type="InterPro" id="IPR011013">
    <property type="entry name" value="Gal_mutarotase_sf_dom"/>
</dbReference>
<dbReference type="RefSeq" id="WP_350343042.1">
    <property type="nucleotide sequence ID" value="NZ_CP158367.1"/>
</dbReference>
<evidence type="ECO:0000313" key="6">
    <source>
        <dbReference type="EMBL" id="XBX74288.1"/>
    </source>
</evidence>
<dbReference type="GO" id="GO:0046872">
    <property type="term" value="F:metal ion binding"/>
    <property type="evidence" value="ECO:0007669"/>
    <property type="project" value="UniProtKB-KW"/>
</dbReference>
<dbReference type="Pfam" id="PF17677">
    <property type="entry name" value="Glyco_hydro38C2"/>
    <property type="match status" value="1"/>
</dbReference>
<evidence type="ECO:0000256" key="3">
    <source>
        <dbReference type="ARBA" id="ARBA00022801"/>
    </source>
</evidence>
<evidence type="ECO:0000256" key="4">
    <source>
        <dbReference type="ARBA" id="ARBA00023295"/>
    </source>
</evidence>
<comment type="similarity">
    <text evidence="1">Belongs to the glycosyl hydrolase 38 family.</text>
</comment>
<name>A0AAU7VJQ4_9FIRM</name>
<organism evidence="6">
    <name type="scientific">Proteinivorax tanatarense</name>
    <dbReference type="NCBI Taxonomy" id="1260629"/>
    <lineage>
        <taxon>Bacteria</taxon>
        <taxon>Bacillati</taxon>
        <taxon>Bacillota</taxon>
        <taxon>Clostridia</taxon>
        <taxon>Eubacteriales</taxon>
        <taxon>Proteinivoracaceae</taxon>
        <taxon>Proteinivorax</taxon>
    </lineage>
</organism>
<dbReference type="Pfam" id="PF18438">
    <property type="entry name" value="Glyco_hydro_38"/>
    <property type="match status" value="1"/>
</dbReference>
<feature type="domain" description="Glycoside hydrolase family 38 central" evidence="5">
    <location>
        <begin position="298"/>
        <end position="369"/>
    </location>
</feature>
<dbReference type="PANTHER" id="PTHR46017">
    <property type="entry name" value="ALPHA-MANNOSIDASE 2C1"/>
    <property type="match status" value="1"/>
</dbReference>
<dbReference type="InterPro" id="IPR041147">
    <property type="entry name" value="GH38_C"/>
</dbReference>
<accession>A0AAU7VJQ4</accession>
<dbReference type="Gene3D" id="2.60.40.2210">
    <property type="match status" value="1"/>
</dbReference>
<dbReference type="Gene3D" id="2.60.40.2220">
    <property type="match status" value="1"/>
</dbReference>
<protein>
    <submittedName>
        <fullName evidence="6">Alpha-mannosidase</fullName>
    </submittedName>
</protein>
<evidence type="ECO:0000256" key="2">
    <source>
        <dbReference type="ARBA" id="ARBA00022723"/>
    </source>
</evidence>
<dbReference type="GO" id="GO:0030246">
    <property type="term" value="F:carbohydrate binding"/>
    <property type="evidence" value="ECO:0007669"/>
    <property type="project" value="InterPro"/>
</dbReference>
<dbReference type="SMART" id="SM00872">
    <property type="entry name" value="Alpha-mann_mid"/>
    <property type="match status" value="1"/>
</dbReference>
<gene>
    <name evidence="6" type="ORF">PRVXT_002319</name>
</gene>
<reference evidence="6" key="1">
    <citation type="journal article" date="2013" name="Extremophiles">
        <title>Proteinivorax tanatarense gen. nov., sp. nov., an anaerobic, haloalkaliphilic, proteolytic bacterium isolated from a decaying algal bloom, and proposal of Proteinivoraceae fam. nov.</title>
        <authorList>
            <person name="Kevbrin V."/>
            <person name="Boltyanskaya Y."/>
            <person name="Zhilina T."/>
            <person name="Kolganova T."/>
            <person name="Lavrentjeva E."/>
            <person name="Kuznetsov B."/>
        </authorList>
    </citation>
    <scope>NUCLEOTIDE SEQUENCE</scope>
    <source>
        <strain evidence="6">Z-910T</strain>
    </source>
</reference>
<dbReference type="SUPFAM" id="SSF88713">
    <property type="entry name" value="Glycoside hydrolase/deacetylase"/>
    <property type="match status" value="1"/>
</dbReference>
<dbReference type="EMBL" id="CP158367">
    <property type="protein sequence ID" value="XBX74288.1"/>
    <property type="molecule type" value="Genomic_DNA"/>
</dbReference>
<dbReference type="Gene3D" id="1.20.1270.50">
    <property type="entry name" value="Glycoside hydrolase family 38, central domain"/>
    <property type="match status" value="1"/>
</dbReference>
<dbReference type="PANTHER" id="PTHR46017:SF2">
    <property type="entry name" value="MANNOSYLGLYCERATE HYDROLASE"/>
    <property type="match status" value="1"/>
</dbReference>
<dbReference type="InterPro" id="IPR015341">
    <property type="entry name" value="Glyco_hydro_38_cen"/>
</dbReference>
<reference evidence="6" key="2">
    <citation type="submission" date="2024-06" db="EMBL/GenBank/DDBJ databases">
        <authorList>
            <person name="Petrova K.O."/>
            <person name="Toshchakov S.V."/>
            <person name="Boltjanskaja Y.V."/>
            <person name="Kevbrin V."/>
        </authorList>
    </citation>
    <scope>NUCLEOTIDE SEQUENCE</scope>
    <source>
        <strain evidence="6">Z-910T</strain>
    </source>
</reference>
<keyword evidence="2" id="KW-0479">Metal-binding</keyword>
<dbReference type="GO" id="GO:0009313">
    <property type="term" value="P:oligosaccharide catabolic process"/>
    <property type="evidence" value="ECO:0007669"/>
    <property type="project" value="TreeGrafter"/>
</dbReference>
<dbReference type="GO" id="GO:0004559">
    <property type="term" value="F:alpha-mannosidase activity"/>
    <property type="evidence" value="ECO:0007669"/>
    <property type="project" value="InterPro"/>
</dbReference>
<dbReference type="SUPFAM" id="SSF88688">
    <property type="entry name" value="Families 57/38 glycoside transferase middle domain"/>
    <property type="match status" value="1"/>
</dbReference>
<dbReference type="AlphaFoldDB" id="A0AAU7VJQ4"/>
<dbReference type="InterPro" id="IPR000602">
    <property type="entry name" value="Glyco_hydro_38_N"/>
</dbReference>